<evidence type="ECO:0000259" key="4">
    <source>
        <dbReference type="Pfam" id="PF18559"/>
    </source>
</evidence>
<dbReference type="Gene3D" id="2.60.120.430">
    <property type="entry name" value="Galactose-binding lectin"/>
    <property type="match status" value="1"/>
</dbReference>
<sequence>MSIERKVAQLVQPDIGSITPADVREYRFGTILNGGNSGPYGNDKAPAADWLKLADEFWEASTAPLENGEPVIPAIWATDAVHGHANVPGATVFPHNIGLGATHDPDLIRRIGAATATEIEVTGLDWTFAPTIAVARDSRWGRTYESYSEDPALVTPLGAAMIEGLQGKAGTAGFLGQGKVAATAKHYFGDGGTSQGVDQGDVNGDLDKLMAIHAAPYPAAIGAGVASVMASFNSINGTKMHGNKPLLTDELRGKLGFEGVVVGDWNGHGQVTGCTNSNCAQSLLAGLDVYMVPEDWKALHASLVAQVKDGTIPMARLDEAVLRVLRMKKALGILDGEVKPSARPNGGKWNLLGSPEHRAIAREAVAKSQVILKNAGVLPLKPGARIEVAGTAADNIPQQSGGWSITWQGGGDLTAANFPGATSIWGGIAEAARTAGGTAVLAPTGSAAAASAAKPDIAIVVFGEEPYAEFVGDRKDLAFRDEEGLALLKAYKARGIPTVAVFLSGRPLWVNRELNAADAFVASWLPGSEGAGVADVLFGKTQPTGRLSFAWPKTCEGGATWREGGTLFERGYGLGFAAPRIASVPLDETCAALTNDSGAAWFANGRLASQVQAVADNALLPDLRGNGNGIVAAGIDRRAQEDARRITFGPGAKISFTGPDSGAAFRIAYQVLNRPAGPVTVTAGGKAVDITQGLSVAEGKGWREMVLTQACLGSTGGRLTFASAAPFAFQISEITRDEKAANVECSF</sequence>
<dbReference type="Proteomes" id="UP000078263">
    <property type="component" value="Chromosome"/>
</dbReference>
<evidence type="ECO:0000313" key="6">
    <source>
        <dbReference type="Proteomes" id="UP000078263"/>
    </source>
</evidence>
<proteinExistence type="predicted"/>
<reference evidence="5 6" key="1">
    <citation type="submission" date="2016-05" db="EMBL/GenBank/DDBJ databases">
        <title>Compelete Genome Sequence of Bacteriochlorophyll-Synthesizing Bacterium Porphyrobacter neustonensis DSM 9434.</title>
        <authorList>
            <person name="Shi X.-L."/>
            <person name="Wu Y.-H."/>
            <person name="Cheng H."/>
            <person name="Xu L."/>
            <person name="Zhang X.-Q."/>
            <person name="Wang C.-S."/>
            <person name="Xu X.-W."/>
        </authorList>
    </citation>
    <scope>NUCLEOTIDE SEQUENCE [LARGE SCALE GENOMIC DNA]</scope>
    <source>
        <strain evidence="5 6">DSM 9434</strain>
    </source>
</reference>
<dbReference type="STRING" id="1112.A9D12_00145"/>
<dbReference type="PANTHER" id="PTHR30620:SF77">
    <property type="entry name" value="LYSOSOMAL BETA GLUCOSIDASE-LIKE"/>
    <property type="match status" value="1"/>
</dbReference>
<name>A0A192D862_9SPHN</name>
<dbReference type="InterPro" id="IPR017853">
    <property type="entry name" value="GH"/>
</dbReference>
<evidence type="ECO:0000259" key="3">
    <source>
        <dbReference type="Pfam" id="PF01915"/>
    </source>
</evidence>
<dbReference type="GO" id="GO:0009251">
    <property type="term" value="P:glucan catabolic process"/>
    <property type="evidence" value="ECO:0007669"/>
    <property type="project" value="TreeGrafter"/>
</dbReference>
<feature type="domain" description="Glycoside hydrolase family 3 C-terminal" evidence="3">
    <location>
        <begin position="370"/>
        <end position="575"/>
    </location>
</feature>
<dbReference type="SUPFAM" id="SSF52279">
    <property type="entry name" value="Beta-D-glucan exohydrolase, C-terminal domain"/>
    <property type="match status" value="1"/>
</dbReference>
<protein>
    <submittedName>
        <fullName evidence="5">1,4-beta-D-glucan glucohydrolase</fullName>
    </submittedName>
</protein>
<dbReference type="InterPro" id="IPR041443">
    <property type="entry name" value="Exop_C"/>
</dbReference>
<keyword evidence="6" id="KW-1185">Reference proteome</keyword>
<dbReference type="Pfam" id="PF01915">
    <property type="entry name" value="Glyco_hydro_3_C"/>
    <property type="match status" value="1"/>
</dbReference>
<dbReference type="Gene3D" id="3.40.50.1700">
    <property type="entry name" value="Glycoside hydrolase family 3 C-terminal domain"/>
    <property type="match status" value="1"/>
</dbReference>
<dbReference type="Pfam" id="PF00933">
    <property type="entry name" value="Glyco_hydro_3"/>
    <property type="match status" value="1"/>
</dbReference>
<dbReference type="PANTHER" id="PTHR30620">
    <property type="entry name" value="PERIPLASMIC BETA-GLUCOSIDASE-RELATED"/>
    <property type="match status" value="1"/>
</dbReference>
<evidence type="ECO:0000256" key="1">
    <source>
        <dbReference type="ARBA" id="ARBA00022801"/>
    </source>
</evidence>
<dbReference type="SUPFAM" id="SSF51445">
    <property type="entry name" value="(Trans)glycosidases"/>
    <property type="match status" value="1"/>
</dbReference>
<dbReference type="InterPro" id="IPR001764">
    <property type="entry name" value="Glyco_hydro_3_N"/>
</dbReference>
<dbReference type="AlphaFoldDB" id="A0A192D862"/>
<evidence type="ECO:0000259" key="2">
    <source>
        <dbReference type="Pfam" id="PF00933"/>
    </source>
</evidence>
<evidence type="ECO:0000313" key="5">
    <source>
        <dbReference type="EMBL" id="ANK13954.1"/>
    </source>
</evidence>
<dbReference type="Gene3D" id="3.20.20.300">
    <property type="entry name" value="Glycoside hydrolase, family 3, N-terminal domain"/>
    <property type="match status" value="1"/>
</dbReference>
<organism evidence="5 6">
    <name type="scientific">Erythrobacter neustonensis</name>
    <dbReference type="NCBI Taxonomy" id="1112"/>
    <lineage>
        <taxon>Bacteria</taxon>
        <taxon>Pseudomonadati</taxon>
        <taxon>Pseudomonadota</taxon>
        <taxon>Alphaproteobacteria</taxon>
        <taxon>Sphingomonadales</taxon>
        <taxon>Erythrobacteraceae</taxon>
        <taxon>Erythrobacter/Porphyrobacter group</taxon>
        <taxon>Erythrobacter</taxon>
    </lineage>
</organism>
<accession>A0A192D862</accession>
<dbReference type="InterPro" id="IPR002772">
    <property type="entry name" value="Glyco_hydro_3_C"/>
</dbReference>
<feature type="domain" description="Glycoside hydrolase family 3 N-terminal" evidence="2">
    <location>
        <begin position="3"/>
        <end position="326"/>
    </location>
</feature>
<dbReference type="GO" id="GO:0008422">
    <property type="term" value="F:beta-glucosidase activity"/>
    <property type="evidence" value="ECO:0007669"/>
    <property type="project" value="TreeGrafter"/>
</dbReference>
<dbReference type="InterPro" id="IPR036881">
    <property type="entry name" value="Glyco_hydro_3_C_sf"/>
</dbReference>
<dbReference type="PRINTS" id="PR00133">
    <property type="entry name" value="GLHYDRLASE3"/>
</dbReference>
<keyword evidence="1 5" id="KW-0378">Hydrolase</keyword>
<feature type="domain" description="ExoP galactose-binding-like" evidence="4">
    <location>
        <begin position="627"/>
        <end position="729"/>
    </location>
</feature>
<gene>
    <name evidence="5" type="ORF">A9D12_00145</name>
</gene>
<dbReference type="Pfam" id="PF18559">
    <property type="entry name" value="Exop_C"/>
    <property type="match status" value="1"/>
</dbReference>
<dbReference type="InterPro" id="IPR036962">
    <property type="entry name" value="Glyco_hydro_3_N_sf"/>
</dbReference>
<dbReference type="KEGG" id="pns:A9D12_00145"/>
<dbReference type="InterPro" id="IPR051915">
    <property type="entry name" value="Cellulose_Degrad_GH3"/>
</dbReference>
<dbReference type="EMBL" id="CP016033">
    <property type="protein sequence ID" value="ANK13954.1"/>
    <property type="molecule type" value="Genomic_DNA"/>
</dbReference>